<reference evidence="2" key="1">
    <citation type="submission" date="2020-06" db="EMBL/GenBank/DDBJ databases">
        <title>Legume-microbial interactions unlock mineral nutrients during tropical forest succession.</title>
        <authorList>
            <person name="Epihov D.Z."/>
        </authorList>
    </citation>
    <scope>NUCLEOTIDE SEQUENCE [LARGE SCALE GENOMIC DNA]</scope>
    <source>
        <strain evidence="2">Pan2503</strain>
    </source>
</reference>
<feature type="domain" description="Ribosome maturation factor RimP C-terminal" evidence="1">
    <location>
        <begin position="1"/>
        <end position="55"/>
    </location>
</feature>
<keyword evidence="3" id="KW-1185">Reference proteome</keyword>
<dbReference type="CDD" id="cd01734">
    <property type="entry name" value="YlxS_C"/>
    <property type="match status" value="1"/>
</dbReference>
<accession>A0A7V8SZV4</accession>
<protein>
    <submittedName>
        <fullName evidence="2">Ribosome maturation factor</fullName>
    </submittedName>
</protein>
<comment type="caution">
    <text evidence="2">The sequence shown here is derived from an EMBL/GenBank/DDBJ whole genome shotgun (WGS) entry which is preliminary data.</text>
</comment>
<dbReference type="Gene3D" id="2.30.30.180">
    <property type="entry name" value="Ribosome maturation factor RimP, C-terminal domain"/>
    <property type="match status" value="1"/>
</dbReference>
<sequence length="55" mass="6286">KKVKVTLRDTIEGRRHWEGTLAGFSEGAAAIEVQPGKTFRFPLDQIQKANLKFDW</sequence>
<evidence type="ECO:0000259" key="1">
    <source>
        <dbReference type="Pfam" id="PF17384"/>
    </source>
</evidence>
<feature type="non-terminal residue" evidence="2">
    <location>
        <position position="1"/>
    </location>
</feature>
<dbReference type="Proteomes" id="UP000567293">
    <property type="component" value="Unassembled WGS sequence"/>
</dbReference>
<name>A0A7V8SZV4_9BACT</name>
<dbReference type="EMBL" id="JACDQQ010002702">
    <property type="protein sequence ID" value="MBA0088830.1"/>
    <property type="molecule type" value="Genomic_DNA"/>
</dbReference>
<gene>
    <name evidence="2" type="ORF">HRJ53_27905</name>
</gene>
<dbReference type="InterPro" id="IPR028998">
    <property type="entry name" value="RimP_C"/>
</dbReference>
<organism evidence="2 3">
    <name type="scientific">Candidatus Acidiferrum panamense</name>
    <dbReference type="NCBI Taxonomy" id="2741543"/>
    <lineage>
        <taxon>Bacteria</taxon>
        <taxon>Pseudomonadati</taxon>
        <taxon>Acidobacteriota</taxon>
        <taxon>Terriglobia</taxon>
        <taxon>Candidatus Acidiferrales</taxon>
        <taxon>Candidatus Acidiferrum</taxon>
    </lineage>
</organism>
<dbReference type="SUPFAM" id="SSF74942">
    <property type="entry name" value="YhbC-like, C-terminal domain"/>
    <property type="match status" value="1"/>
</dbReference>
<proteinExistence type="predicted"/>
<dbReference type="AlphaFoldDB" id="A0A7V8SZV4"/>
<dbReference type="InterPro" id="IPR036847">
    <property type="entry name" value="RimP_C_sf"/>
</dbReference>
<evidence type="ECO:0000313" key="2">
    <source>
        <dbReference type="EMBL" id="MBA0088830.1"/>
    </source>
</evidence>
<evidence type="ECO:0000313" key="3">
    <source>
        <dbReference type="Proteomes" id="UP000567293"/>
    </source>
</evidence>
<dbReference type="Pfam" id="PF17384">
    <property type="entry name" value="DUF150_C"/>
    <property type="match status" value="1"/>
</dbReference>